<reference evidence="2" key="1">
    <citation type="submission" date="2016-10" db="EMBL/GenBank/DDBJ databases">
        <authorList>
            <person name="Varghese N."/>
            <person name="Submissions S."/>
        </authorList>
    </citation>
    <scope>NUCLEOTIDE SEQUENCE [LARGE SCALE GENOMIC DNA]</scope>
    <source>
        <strain evidence="2">LP51</strain>
    </source>
</reference>
<evidence type="ECO:0008006" key="3">
    <source>
        <dbReference type="Google" id="ProtNLM"/>
    </source>
</evidence>
<dbReference type="OrthoDB" id="1111178at2"/>
<dbReference type="InterPro" id="IPR012334">
    <property type="entry name" value="Pectin_lyas_fold"/>
</dbReference>
<dbReference type="InterPro" id="IPR011050">
    <property type="entry name" value="Pectin_lyase_fold/virulence"/>
</dbReference>
<dbReference type="PROSITE" id="PS51257">
    <property type="entry name" value="PROKAR_LIPOPROTEIN"/>
    <property type="match status" value="1"/>
</dbReference>
<sequence>MRYLLAILPLLLLLSVFGCEPKDEVITTDPNAVLRFSADTLLFDTVFVSRGSITKRLKVYNRNEKAVRISQVTLAGAGNSPYQLTINGVQAPLANNLELRGGDSLYVLVKANINPTDENQPFLVADSILFTTNGQQQNVKLVAYGQNAYFHRKGRIGTTTWASDKPHVLLDSVLVEEGAVLTIDPGARIYGANKSVLLVAGQLQVQGTPQERVYFSGYRREEGYRTLPGQWEGIRILATSAGNQIKYADIKNTVYGLRIGNPGKTGTLIEGSIVAHALLGGVVAFTSEVQLVNTLIYNCGQYGFGGLGGGKYELLYTTIASYQNPLQRETPLLAVTDFIPETDIKDQPASLRLVNSIVYSDGYSTVNEVLVEPATAATEVSHSLLRTQMYRELLEGKGNLLNTEPKFKAPTKYDFSLDTLSPASGAAKVLSTIRHDIKGTPRSTTRPDIGAYERTVD</sequence>
<name>A0A1I2U1P8_9BACT</name>
<gene>
    <name evidence="1" type="ORF">SAMN05421739_103317</name>
</gene>
<keyword evidence="2" id="KW-1185">Reference proteome</keyword>
<dbReference type="SUPFAM" id="SSF51126">
    <property type="entry name" value="Pectin lyase-like"/>
    <property type="match status" value="1"/>
</dbReference>
<dbReference type="Gene3D" id="2.160.20.10">
    <property type="entry name" value="Single-stranded right-handed beta-helix, Pectin lyase-like"/>
    <property type="match status" value="1"/>
</dbReference>
<evidence type="ECO:0000313" key="2">
    <source>
        <dbReference type="Proteomes" id="UP000198724"/>
    </source>
</evidence>
<dbReference type="AlphaFoldDB" id="A0A1I2U1P8"/>
<dbReference type="Proteomes" id="UP000198724">
    <property type="component" value="Unassembled WGS sequence"/>
</dbReference>
<dbReference type="RefSeq" id="WP_092100978.1">
    <property type="nucleotide sequence ID" value="NZ_FOOT01000003.1"/>
</dbReference>
<accession>A0A1I2U1P8</accession>
<dbReference type="EMBL" id="FOOT01000003">
    <property type="protein sequence ID" value="SFG69577.1"/>
    <property type="molecule type" value="Genomic_DNA"/>
</dbReference>
<organism evidence="1 2">
    <name type="scientific">Pontibacter chinhatensis</name>
    <dbReference type="NCBI Taxonomy" id="1436961"/>
    <lineage>
        <taxon>Bacteria</taxon>
        <taxon>Pseudomonadati</taxon>
        <taxon>Bacteroidota</taxon>
        <taxon>Cytophagia</taxon>
        <taxon>Cytophagales</taxon>
        <taxon>Hymenobacteraceae</taxon>
        <taxon>Pontibacter</taxon>
    </lineage>
</organism>
<protein>
    <recommendedName>
        <fullName evidence="3">Right handed beta helix region</fullName>
    </recommendedName>
</protein>
<proteinExistence type="predicted"/>
<evidence type="ECO:0000313" key="1">
    <source>
        <dbReference type="EMBL" id="SFG69577.1"/>
    </source>
</evidence>
<dbReference type="STRING" id="1436961.SAMN05421739_103317"/>